<dbReference type="WBParaSite" id="Gr19_v10_g16056.t1">
    <property type="protein sequence ID" value="Gr19_v10_g16056.t1"/>
    <property type="gene ID" value="Gr19_v10_g16056"/>
</dbReference>
<name>A0A914HF63_GLORO</name>
<dbReference type="AlphaFoldDB" id="A0A914HF63"/>
<sequence>MTANFNIFHRSFFGSAPFVRRRLSLLFAALVLLLLVDVLCAAPVWTFCKKGTSGKRGSSGSDDDAFGHFALCVISILFNSTDGHSLE</sequence>
<evidence type="ECO:0000313" key="2">
    <source>
        <dbReference type="WBParaSite" id="Gr19_v10_g16056.t1"/>
    </source>
</evidence>
<protein>
    <submittedName>
        <fullName evidence="2">Secreted protein</fullName>
    </submittedName>
</protein>
<organism evidence="1 2">
    <name type="scientific">Globodera rostochiensis</name>
    <name type="common">Golden nematode worm</name>
    <name type="synonym">Heterodera rostochiensis</name>
    <dbReference type="NCBI Taxonomy" id="31243"/>
    <lineage>
        <taxon>Eukaryota</taxon>
        <taxon>Metazoa</taxon>
        <taxon>Ecdysozoa</taxon>
        <taxon>Nematoda</taxon>
        <taxon>Chromadorea</taxon>
        <taxon>Rhabditida</taxon>
        <taxon>Tylenchina</taxon>
        <taxon>Tylenchomorpha</taxon>
        <taxon>Tylenchoidea</taxon>
        <taxon>Heteroderidae</taxon>
        <taxon>Heteroderinae</taxon>
        <taxon>Globodera</taxon>
    </lineage>
</organism>
<keyword evidence="1" id="KW-1185">Reference proteome</keyword>
<proteinExistence type="predicted"/>
<dbReference type="Proteomes" id="UP000887572">
    <property type="component" value="Unplaced"/>
</dbReference>
<evidence type="ECO:0000313" key="1">
    <source>
        <dbReference type="Proteomes" id="UP000887572"/>
    </source>
</evidence>
<reference evidence="2" key="1">
    <citation type="submission" date="2022-11" db="UniProtKB">
        <authorList>
            <consortium name="WormBaseParasite"/>
        </authorList>
    </citation>
    <scope>IDENTIFICATION</scope>
</reference>
<accession>A0A914HF63</accession>